<comment type="subcellular location">
    <subcellularLocation>
        <location evidence="14">Cytoplasm</location>
        <location evidence="14">Cytoskeleton</location>
        <location evidence="14">Cilium axoneme</location>
    </subcellularLocation>
    <subcellularLocation>
        <location evidence="1">Cytoplasm</location>
        <location evidence="1">Cytoskeleton</location>
        <location evidence="1">Flagellum axoneme</location>
    </subcellularLocation>
    <subcellularLocation>
        <location evidence="11">Cytoplasmic vesicle</location>
        <location evidence="11">Secretory vesicle</location>
        <location evidence="11">Acrosome outer membrane</location>
        <topology evidence="11">Peripheral membrane protein</topology>
    </subcellularLocation>
</comment>
<dbReference type="PANTHER" id="PTHR19960">
    <property type="entry name" value="TEKTIN"/>
    <property type="match status" value="1"/>
</dbReference>
<dbReference type="AlphaFoldDB" id="A0A7K5HPK1"/>
<evidence type="ECO:0000256" key="7">
    <source>
        <dbReference type="ARBA" id="ARBA00023136"/>
    </source>
</evidence>
<evidence type="ECO:0000256" key="9">
    <source>
        <dbReference type="ARBA" id="ARBA00023273"/>
    </source>
</evidence>
<dbReference type="InterPro" id="IPR048256">
    <property type="entry name" value="Tektin-like"/>
</dbReference>
<comment type="similarity">
    <text evidence="2 14">Belongs to the tektin family.</text>
</comment>
<dbReference type="EMBL" id="VYZB01000214">
    <property type="protein sequence ID" value="NWS71245.1"/>
    <property type="molecule type" value="Genomic_DNA"/>
</dbReference>
<evidence type="ECO:0000256" key="13">
    <source>
        <dbReference type="ARBA" id="ARBA00046692"/>
    </source>
</evidence>
<comment type="caution">
    <text evidence="16">The sequence shown here is derived from an EMBL/GenBank/DDBJ whole genome shotgun (WGS) entry which is preliminary data.</text>
</comment>
<evidence type="ECO:0000313" key="16">
    <source>
        <dbReference type="EMBL" id="NWS71245.1"/>
    </source>
</evidence>
<dbReference type="InterPro" id="IPR000435">
    <property type="entry name" value="Tektins"/>
</dbReference>
<feature type="coiled-coil region" evidence="15">
    <location>
        <begin position="149"/>
        <end position="179"/>
    </location>
</feature>
<dbReference type="Pfam" id="PF03148">
    <property type="entry name" value="Tektin"/>
    <property type="match status" value="1"/>
</dbReference>
<feature type="non-terminal residue" evidence="16">
    <location>
        <position position="482"/>
    </location>
</feature>
<keyword evidence="9 14" id="KW-0966">Cell projection</keyword>
<keyword evidence="8" id="KW-0206">Cytoskeleton</keyword>
<evidence type="ECO:0000256" key="8">
    <source>
        <dbReference type="ARBA" id="ARBA00023212"/>
    </source>
</evidence>
<dbReference type="GO" id="GO:0060294">
    <property type="term" value="P:cilium movement involved in cell motility"/>
    <property type="evidence" value="ECO:0007669"/>
    <property type="project" value="UniProtKB-UniRule"/>
</dbReference>
<reference evidence="16 17" key="1">
    <citation type="submission" date="2019-09" db="EMBL/GenBank/DDBJ databases">
        <title>Bird 10,000 Genomes (B10K) Project - Family phase.</title>
        <authorList>
            <person name="Zhang G."/>
        </authorList>
    </citation>
    <scope>NUCLEOTIDE SEQUENCE [LARGE SCALE GENOMIC DNA]</scope>
    <source>
        <strain evidence="16">B10K-DU-003-44</strain>
        <tissue evidence="16">Muscle</tissue>
    </source>
</reference>
<evidence type="ECO:0000256" key="2">
    <source>
        <dbReference type="ARBA" id="ARBA00007209"/>
    </source>
</evidence>
<keyword evidence="17" id="KW-1185">Reference proteome</keyword>
<dbReference type="GO" id="GO:0015630">
    <property type="term" value="C:microtubule cytoskeleton"/>
    <property type="evidence" value="ECO:0007669"/>
    <property type="project" value="UniProtKB-UniRule"/>
</dbReference>
<evidence type="ECO:0000256" key="5">
    <source>
        <dbReference type="ARBA" id="ARBA00022846"/>
    </source>
</evidence>
<dbReference type="GO" id="GO:0036126">
    <property type="term" value="C:sperm flagellum"/>
    <property type="evidence" value="ECO:0007669"/>
    <property type="project" value="TreeGrafter"/>
</dbReference>
<protein>
    <recommendedName>
        <fullName evidence="14">Tektin</fullName>
    </recommendedName>
</protein>
<dbReference type="GO" id="GO:0060271">
    <property type="term" value="P:cilium assembly"/>
    <property type="evidence" value="ECO:0007669"/>
    <property type="project" value="UniProtKB-UniRule"/>
</dbReference>
<evidence type="ECO:0000313" key="17">
    <source>
        <dbReference type="Proteomes" id="UP000549499"/>
    </source>
</evidence>
<accession>A0A7K5HPK1</accession>
<dbReference type="GO" id="GO:0002081">
    <property type="term" value="C:outer acrosomal membrane"/>
    <property type="evidence" value="ECO:0007669"/>
    <property type="project" value="UniProtKB-SubCell"/>
</dbReference>
<keyword evidence="6 14" id="KW-0969">Cilium</keyword>
<dbReference type="Proteomes" id="UP000549499">
    <property type="component" value="Unassembled WGS sequence"/>
</dbReference>
<evidence type="ECO:0000256" key="11">
    <source>
        <dbReference type="ARBA" id="ARBA00037820"/>
    </source>
</evidence>
<evidence type="ECO:0000256" key="12">
    <source>
        <dbReference type="ARBA" id="ARBA00045324"/>
    </source>
</evidence>
<keyword evidence="3" id="KW-0963">Cytoplasm</keyword>
<feature type="coiled-coil region" evidence="15">
    <location>
        <begin position="416"/>
        <end position="450"/>
    </location>
</feature>
<dbReference type="PRINTS" id="PR00511">
    <property type="entry name" value="TEKTIN"/>
</dbReference>
<feature type="non-terminal residue" evidence="16">
    <location>
        <position position="1"/>
    </location>
</feature>
<comment type="subunit">
    <text evidence="13">Microtubule inner protein component of sperm flagellar doublet microtubules. Interacts with TEKT1, TEKT2, TEKT4 and TEKT5. Interacts with CCDC38.</text>
</comment>
<dbReference type="GO" id="GO:0005930">
    <property type="term" value="C:axoneme"/>
    <property type="evidence" value="ECO:0007669"/>
    <property type="project" value="UniProtKB-SubCell"/>
</dbReference>
<evidence type="ECO:0000256" key="15">
    <source>
        <dbReference type="SAM" id="Coils"/>
    </source>
</evidence>
<organism evidence="16 17">
    <name type="scientific">Crotophaga sulcirostris</name>
    <name type="common">Groove-billed ani</name>
    <dbReference type="NCBI Taxonomy" id="33598"/>
    <lineage>
        <taxon>Eukaryota</taxon>
        <taxon>Metazoa</taxon>
        <taxon>Chordata</taxon>
        <taxon>Craniata</taxon>
        <taxon>Vertebrata</taxon>
        <taxon>Euteleostomi</taxon>
        <taxon>Archelosauria</taxon>
        <taxon>Archosauria</taxon>
        <taxon>Dinosauria</taxon>
        <taxon>Saurischia</taxon>
        <taxon>Theropoda</taxon>
        <taxon>Coelurosauria</taxon>
        <taxon>Aves</taxon>
        <taxon>Neognathae</taxon>
        <taxon>Neoaves</taxon>
        <taxon>Otidimorphae</taxon>
        <taxon>Cuculiformes</taxon>
        <taxon>Crotophagidae</taxon>
        <taxon>Crotophaga</taxon>
    </lineage>
</organism>
<dbReference type="PANTHER" id="PTHR19960:SF24">
    <property type="entry name" value="TEKTIN-3"/>
    <property type="match status" value="1"/>
</dbReference>
<keyword evidence="7" id="KW-0472">Membrane</keyword>
<dbReference type="OrthoDB" id="9886517at2759"/>
<evidence type="ECO:0000256" key="1">
    <source>
        <dbReference type="ARBA" id="ARBA00004611"/>
    </source>
</evidence>
<comment type="function">
    <text evidence="12">Microtubule inner protein (MIP) part of the dynein-decorated doublet microtubules (DMTs) in cilia and flagellar axoneme. Forms filamentous polymers in the walls of ciliary and flagellar microtubules. Required for normal sperm mobility.</text>
</comment>
<proteinExistence type="inferred from homology"/>
<gene>
    <name evidence="16" type="primary">Tekt3</name>
    <name evidence="16" type="ORF">CROSUL_R02481</name>
</gene>
<name>A0A7K5HPK1_CROSL</name>
<evidence type="ECO:0000256" key="6">
    <source>
        <dbReference type="ARBA" id="ARBA00023069"/>
    </source>
</evidence>
<evidence type="ECO:0000256" key="3">
    <source>
        <dbReference type="ARBA" id="ARBA00022490"/>
    </source>
</evidence>
<sequence>MGLVGSPRTATYSFLPPINTTSSGPKKHFPYHPLPQKFSLPHIPNAYYKTAAIKPTLAPYSNGSQGLTSSTTGLLVSNRTTLYPRYTSDDWHRSNQTKYQESKTAQHKAELLSLDTARLVEEKYKLTKKTQGESSKNLQVRINDIKFWKTELCRELDKMIDETKALRDEKRKLERALAETEAPLQVAQECLLHRDKRLDIDLAHDDVEKQLLTEVHVIRSCQERMKKCLEMTNAQLAANRAAQYELEKDLADKQVAHRIDDKCHQLRNTSEGINYYRGVERIDATISVPELWARFTDGNIVRSQGERKASAKLRDRIENLLAVAANEMWSQFNEVNVAFTNRIAETTNTKNKIQTHLAKTVQEMYRIEAYIEAIRKAIRDKEAPLKVAQTRLDHRTRRPNMELCRDYVQLGLHNEVYEIDETVHNLQQRLREAEDQLQVLAHIKSTLEHDVAVKANTLFIDQGKCMGMRKTFPRLLQMAAHV</sequence>
<dbReference type="GO" id="GO:0005634">
    <property type="term" value="C:nucleus"/>
    <property type="evidence" value="ECO:0007669"/>
    <property type="project" value="TreeGrafter"/>
</dbReference>
<keyword evidence="4" id="KW-0832">Ubl conjugation</keyword>
<keyword evidence="10" id="KW-0968">Cytoplasmic vesicle</keyword>
<evidence type="ECO:0000256" key="10">
    <source>
        <dbReference type="ARBA" id="ARBA00023329"/>
    </source>
</evidence>
<keyword evidence="15" id="KW-0175">Coiled coil</keyword>
<keyword evidence="5 14" id="KW-0282">Flagellum</keyword>
<evidence type="ECO:0000256" key="14">
    <source>
        <dbReference type="RuleBase" id="RU367040"/>
    </source>
</evidence>
<evidence type="ECO:0000256" key="4">
    <source>
        <dbReference type="ARBA" id="ARBA00022843"/>
    </source>
</evidence>